<accession>A0ABT2DCJ9</accession>
<name>A0ABT2DCJ9_9BURK</name>
<dbReference type="Proteomes" id="UP001206126">
    <property type="component" value="Unassembled WGS sequence"/>
</dbReference>
<evidence type="ECO:0000313" key="2">
    <source>
        <dbReference type="Proteomes" id="UP001206126"/>
    </source>
</evidence>
<dbReference type="RefSeq" id="WP_258822855.1">
    <property type="nucleotide sequence ID" value="NZ_JANUHB010000003.1"/>
</dbReference>
<sequence>MDTSYDNDVVAWASEQAALLRSGKLDAIDVLNIAEEIEGVARDEEREFGRRFGSLLMHLLKWQYQKAWRCVYWRETIAEKRRVVSYHLGDTPSLSNLFDDQDWLDIVWSDAARRLRDETGLDFPERCPWPVTKVLDGDFFPA</sequence>
<protein>
    <submittedName>
        <fullName evidence="1">DUF29 domain-containing protein</fullName>
    </submittedName>
</protein>
<dbReference type="Pfam" id="PF01724">
    <property type="entry name" value="DUF29"/>
    <property type="match status" value="1"/>
</dbReference>
<proteinExistence type="predicted"/>
<dbReference type="PANTHER" id="PTHR34235:SF4">
    <property type="entry name" value="SLR0291 PROTEIN"/>
    <property type="match status" value="1"/>
</dbReference>
<dbReference type="Gene3D" id="1.20.1220.20">
    <property type="entry name" value="Uncharcterised protein PF01724"/>
    <property type="match status" value="1"/>
</dbReference>
<dbReference type="EMBL" id="JANUHB010000003">
    <property type="protein sequence ID" value="MCS0809045.1"/>
    <property type="molecule type" value="Genomic_DNA"/>
</dbReference>
<evidence type="ECO:0000313" key="1">
    <source>
        <dbReference type="EMBL" id="MCS0809045.1"/>
    </source>
</evidence>
<gene>
    <name evidence="1" type="ORF">NX774_14035</name>
</gene>
<dbReference type="PANTHER" id="PTHR34235">
    <property type="entry name" value="SLR1203 PROTEIN-RELATED"/>
    <property type="match status" value="1"/>
</dbReference>
<comment type="caution">
    <text evidence="1">The sequence shown here is derived from an EMBL/GenBank/DDBJ whole genome shotgun (WGS) entry which is preliminary data.</text>
</comment>
<dbReference type="InterPro" id="IPR002636">
    <property type="entry name" value="DUF29"/>
</dbReference>
<keyword evidence="2" id="KW-1185">Reference proteome</keyword>
<reference evidence="1 2" key="1">
    <citation type="submission" date="2022-08" db="EMBL/GenBank/DDBJ databases">
        <title>Reclassification of Massilia species as members of the genera Telluria, Duganella, Pseudoduganella, Mokoshia gen. nov. and Zemynaea gen. nov. using orthogonal and non-orthogonal genome-based approaches.</title>
        <authorList>
            <person name="Bowman J.P."/>
        </authorList>
    </citation>
    <scope>NUCLEOTIDE SEQUENCE [LARGE SCALE GENOMIC DNA]</scope>
    <source>
        <strain evidence="1 2">JCM 31605</strain>
    </source>
</reference>
<organism evidence="1 2">
    <name type="scientific">Massilia agilis</name>
    <dbReference type="NCBI Taxonomy" id="1811226"/>
    <lineage>
        <taxon>Bacteria</taxon>
        <taxon>Pseudomonadati</taxon>
        <taxon>Pseudomonadota</taxon>
        <taxon>Betaproteobacteria</taxon>
        <taxon>Burkholderiales</taxon>
        <taxon>Oxalobacteraceae</taxon>
        <taxon>Telluria group</taxon>
        <taxon>Massilia</taxon>
    </lineage>
</organism>